<dbReference type="InterPro" id="IPR003675">
    <property type="entry name" value="Rce1/LyrA-like_dom"/>
</dbReference>
<comment type="caution">
    <text evidence="3">The sequence shown here is derived from an EMBL/GenBank/DDBJ whole genome shotgun (WGS) entry which is preliminary data.</text>
</comment>
<dbReference type="InterPro" id="IPR052710">
    <property type="entry name" value="CAAX_protease"/>
</dbReference>
<feature type="domain" description="CAAX prenyl protease 2/Lysostaphin resistance protein A-like" evidence="2">
    <location>
        <begin position="137"/>
        <end position="229"/>
    </location>
</feature>
<feature type="transmembrane region" description="Helical" evidence="1">
    <location>
        <begin position="168"/>
        <end position="187"/>
    </location>
</feature>
<feature type="transmembrane region" description="Helical" evidence="1">
    <location>
        <begin position="135"/>
        <end position="156"/>
    </location>
</feature>
<organism evidence="3 4">
    <name type="scientific">Staphylococcus simulans UMC-CNS-990</name>
    <dbReference type="NCBI Taxonomy" id="1405498"/>
    <lineage>
        <taxon>Bacteria</taxon>
        <taxon>Bacillati</taxon>
        <taxon>Bacillota</taxon>
        <taxon>Bacilli</taxon>
        <taxon>Bacillales</taxon>
        <taxon>Staphylococcaceae</taxon>
        <taxon>Staphylococcus</taxon>
    </lineage>
</organism>
<keyword evidence="1" id="KW-1133">Transmembrane helix</keyword>
<feature type="transmembrane region" description="Helical" evidence="1">
    <location>
        <begin position="88"/>
        <end position="108"/>
    </location>
</feature>
<feature type="transmembrane region" description="Helical" evidence="1">
    <location>
        <begin position="217"/>
        <end position="237"/>
    </location>
</feature>
<evidence type="ECO:0000259" key="2">
    <source>
        <dbReference type="Pfam" id="PF02517"/>
    </source>
</evidence>
<protein>
    <recommendedName>
        <fullName evidence="2">CAAX prenyl protease 2/Lysostaphin resistance protein A-like domain-containing protein</fullName>
    </recommendedName>
</protein>
<dbReference type="Proteomes" id="UP000017131">
    <property type="component" value="Unassembled WGS sequence"/>
</dbReference>
<keyword evidence="4" id="KW-1185">Reference proteome</keyword>
<name>A0ABN0PFB4_STASI</name>
<dbReference type="PANTHER" id="PTHR36435">
    <property type="entry name" value="SLR1288 PROTEIN"/>
    <property type="match status" value="1"/>
</dbReference>
<keyword evidence="1" id="KW-0812">Transmembrane</keyword>
<gene>
    <name evidence="3" type="ORF">SSIM_02380</name>
</gene>
<dbReference type="RefSeq" id="WP_023015027.1">
    <property type="nucleotide sequence ID" value="NZ_AXDY01000002.1"/>
</dbReference>
<evidence type="ECO:0000313" key="4">
    <source>
        <dbReference type="Proteomes" id="UP000017131"/>
    </source>
</evidence>
<feature type="transmembrane region" description="Helical" evidence="1">
    <location>
        <begin position="12"/>
        <end position="34"/>
    </location>
</feature>
<evidence type="ECO:0000256" key="1">
    <source>
        <dbReference type="SAM" id="Phobius"/>
    </source>
</evidence>
<dbReference type="Pfam" id="PF02517">
    <property type="entry name" value="Rce1-like"/>
    <property type="match status" value="1"/>
</dbReference>
<reference evidence="3 4" key="1">
    <citation type="journal article" date="2013" name="Genome Announc.">
        <title>Draft Genome Sequence of Staphylococcus simulans UMC-CNS-990, Isolated from a Case of Chronic Bovine Mastitis.</title>
        <authorList>
            <person name="Calcutt M.J."/>
            <person name="Foecking M.F."/>
            <person name="Hsieh H.Y."/>
            <person name="Perry J."/>
            <person name="Stewart G.C."/>
            <person name="Middleton J.R."/>
        </authorList>
    </citation>
    <scope>NUCLEOTIDE SEQUENCE [LARGE SCALE GENOMIC DNA]</scope>
    <source>
        <strain evidence="3 4">UMC-CNS-990</strain>
    </source>
</reference>
<dbReference type="EMBL" id="AXDY01000002">
    <property type="protein sequence ID" value="ERS94319.1"/>
    <property type="molecule type" value="Genomic_DNA"/>
</dbReference>
<evidence type="ECO:0000313" key="3">
    <source>
        <dbReference type="EMBL" id="ERS94319.1"/>
    </source>
</evidence>
<keyword evidence="1" id="KW-0472">Membrane</keyword>
<feature type="transmembrane region" description="Helical" evidence="1">
    <location>
        <begin position="193"/>
        <end position="210"/>
    </location>
</feature>
<feature type="transmembrane region" description="Helical" evidence="1">
    <location>
        <begin position="46"/>
        <end position="68"/>
    </location>
</feature>
<accession>A0ABN0PFB4</accession>
<dbReference type="PANTHER" id="PTHR36435:SF1">
    <property type="entry name" value="CAAX AMINO TERMINAL PROTEASE FAMILY PROTEIN"/>
    <property type="match status" value="1"/>
</dbReference>
<sequence>MELKNNKPTWRDLTLIPIGFVLIFLFTFLETLIAANFNVPMTVETLIPISAIGQINTYIALLIIYYYFHYSEMSMKLSSGWHYVKKHWLFLLIMLLIAMGGETLYNYLVSFLPENLQYTETQNEQELELLFRNPAFLPFTFIFVVIIGPVVEELFFRTILIGELGKKLNYIVMAIISVIGFALIHVTGAESPFEIGSYLIMAIVIVYVYFKSGKNTAATIAIHIANNFVSFIITILYL</sequence>
<proteinExistence type="predicted"/>